<dbReference type="GO" id="GO:0046872">
    <property type="term" value="F:metal ion binding"/>
    <property type="evidence" value="ECO:0007669"/>
    <property type="project" value="UniProtKB-KW"/>
</dbReference>
<dbReference type="PANTHER" id="PTHR47992">
    <property type="entry name" value="PROTEIN PHOSPHATASE"/>
    <property type="match status" value="1"/>
</dbReference>
<dbReference type="InterPro" id="IPR036457">
    <property type="entry name" value="PPM-type-like_dom_sf"/>
</dbReference>
<evidence type="ECO:0000259" key="6">
    <source>
        <dbReference type="PROSITE" id="PS51746"/>
    </source>
</evidence>
<keyword evidence="8" id="KW-1185">Reference proteome</keyword>
<dbReference type="PROSITE" id="PS01032">
    <property type="entry name" value="PPM_1"/>
    <property type="match status" value="1"/>
</dbReference>
<dbReference type="InterPro" id="IPR015655">
    <property type="entry name" value="PP2C"/>
</dbReference>
<protein>
    <recommendedName>
        <fullName evidence="6">PPM-type phosphatase domain-containing protein</fullName>
    </recommendedName>
</protein>
<dbReference type="PROSITE" id="PS51746">
    <property type="entry name" value="PPM_2"/>
    <property type="match status" value="1"/>
</dbReference>
<dbReference type="Pfam" id="PF00481">
    <property type="entry name" value="PP2C"/>
    <property type="match status" value="1"/>
</dbReference>
<evidence type="ECO:0000313" key="8">
    <source>
        <dbReference type="Proteomes" id="UP000637239"/>
    </source>
</evidence>
<evidence type="ECO:0000256" key="4">
    <source>
        <dbReference type="RuleBase" id="RU003465"/>
    </source>
</evidence>
<reference evidence="7" key="1">
    <citation type="submission" date="2021-01" db="EMBL/GenBank/DDBJ databases">
        <authorList>
            <consortium name="Aspergillus chevalieri M1 genome sequencing consortium"/>
            <person name="Kazuki M."/>
            <person name="Futagami T."/>
        </authorList>
    </citation>
    <scope>NUCLEOTIDE SEQUENCE</scope>
    <source>
        <strain evidence="7">M1</strain>
    </source>
</reference>
<name>A0A7R7ZJV7_ASPCH</name>
<dbReference type="SUPFAM" id="SSF81606">
    <property type="entry name" value="PP2C-like"/>
    <property type="match status" value="1"/>
</dbReference>
<dbReference type="KEGG" id="ache:ACHE_20226A"/>
<dbReference type="InterPro" id="IPR001932">
    <property type="entry name" value="PPM-type_phosphatase-like_dom"/>
</dbReference>
<dbReference type="GeneID" id="66979127"/>
<evidence type="ECO:0000256" key="5">
    <source>
        <dbReference type="SAM" id="MobiDB-lite"/>
    </source>
</evidence>
<evidence type="ECO:0000256" key="1">
    <source>
        <dbReference type="ARBA" id="ARBA00022723"/>
    </source>
</evidence>
<comment type="similarity">
    <text evidence="4">Belongs to the PP2C family.</text>
</comment>
<dbReference type="RefSeq" id="XP_043133290.1">
    <property type="nucleotide sequence ID" value="XM_043284505.1"/>
</dbReference>
<feature type="domain" description="PPM-type phosphatase" evidence="6">
    <location>
        <begin position="6"/>
        <end position="322"/>
    </location>
</feature>
<keyword evidence="3 4" id="KW-0904">Protein phosphatase</keyword>
<dbReference type="Gene3D" id="3.60.40.10">
    <property type="entry name" value="PPM-type phosphatase domain"/>
    <property type="match status" value="1"/>
</dbReference>
<gene>
    <name evidence="7" type="ORF">ACHE_20226A</name>
</gene>
<keyword evidence="2 4" id="KW-0378">Hydrolase</keyword>
<dbReference type="EMBL" id="AP024417">
    <property type="protein sequence ID" value="BCR84768.1"/>
    <property type="molecule type" value="Genomic_DNA"/>
</dbReference>
<feature type="region of interest" description="Disordered" evidence="5">
    <location>
        <begin position="211"/>
        <end position="248"/>
    </location>
</feature>
<sequence>MVTIQAVGAASAKGTRPYQQDTYTLLPPDQFLPESDPNLAFFAVYDGHGSEIVSNHASQNLPSLLSQSLTSTSTSTSTSLTPESYENAIKQAISSEEQLLVQEFKNGEADYAFAGSTLALVLLDLKSGTLVVGDLGDSKVFLGTLGGNDGDQVEDVKCLTKSHKPSSPDEKHRIENAGGMVLPDQHEIPRIGALNMSRALGDLQYKTPFTNLSVTNPETNEENPLTREQARAGVEPSEQQGDFLSSEPDITRVNLRQGKKYMLALVSDGVSDSPKVDDEGFIQMLANGFNSGIRGEAVVREVINEVVEGVESDNATCVGLLLQ</sequence>
<evidence type="ECO:0000313" key="7">
    <source>
        <dbReference type="EMBL" id="BCR84768.1"/>
    </source>
</evidence>
<organism evidence="7 8">
    <name type="scientific">Aspergillus chevalieri</name>
    <name type="common">Eurotium chevalieri</name>
    <dbReference type="NCBI Taxonomy" id="182096"/>
    <lineage>
        <taxon>Eukaryota</taxon>
        <taxon>Fungi</taxon>
        <taxon>Dikarya</taxon>
        <taxon>Ascomycota</taxon>
        <taxon>Pezizomycotina</taxon>
        <taxon>Eurotiomycetes</taxon>
        <taxon>Eurotiomycetidae</taxon>
        <taxon>Eurotiales</taxon>
        <taxon>Aspergillaceae</taxon>
        <taxon>Aspergillus</taxon>
        <taxon>Aspergillus subgen. Aspergillus</taxon>
    </lineage>
</organism>
<dbReference type="Proteomes" id="UP000637239">
    <property type="component" value="Chromosome 2"/>
</dbReference>
<reference evidence="7" key="2">
    <citation type="submission" date="2021-02" db="EMBL/GenBank/DDBJ databases">
        <title>Aspergillus chevalieri M1 genome sequence.</title>
        <authorList>
            <person name="Kadooka C."/>
            <person name="Mori K."/>
            <person name="Futagami T."/>
        </authorList>
    </citation>
    <scope>NUCLEOTIDE SEQUENCE</scope>
    <source>
        <strain evidence="7">M1</strain>
    </source>
</reference>
<dbReference type="CDD" id="cd00143">
    <property type="entry name" value="PP2Cc"/>
    <property type="match status" value="1"/>
</dbReference>
<evidence type="ECO:0000256" key="2">
    <source>
        <dbReference type="ARBA" id="ARBA00022801"/>
    </source>
</evidence>
<keyword evidence="1" id="KW-0479">Metal-binding</keyword>
<dbReference type="SMART" id="SM00332">
    <property type="entry name" value="PP2Cc"/>
    <property type="match status" value="1"/>
</dbReference>
<dbReference type="GO" id="GO:0004722">
    <property type="term" value="F:protein serine/threonine phosphatase activity"/>
    <property type="evidence" value="ECO:0007669"/>
    <property type="project" value="InterPro"/>
</dbReference>
<proteinExistence type="inferred from homology"/>
<accession>A0A7R7ZJV7</accession>
<dbReference type="InterPro" id="IPR000222">
    <property type="entry name" value="PP2C_BS"/>
</dbReference>
<evidence type="ECO:0000256" key="3">
    <source>
        <dbReference type="ARBA" id="ARBA00022912"/>
    </source>
</evidence>
<dbReference type="AlphaFoldDB" id="A0A7R7ZJV7"/>